<evidence type="ECO:0000313" key="5">
    <source>
        <dbReference type="EMBL" id="QDY70061.1"/>
    </source>
</evidence>
<evidence type="ECO:0000256" key="2">
    <source>
        <dbReference type="ARBA" id="ARBA00021572"/>
    </source>
</evidence>
<dbReference type="OrthoDB" id="284897at2"/>
<dbReference type="InterPro" id="IPR000335">
    <property type="entry name" value="Bleomycin-R"/>
</dbReference>
<reference evidence="5 6" key="1">
    <citation type="submission" date="2019-07" db="EMBL/GenBank/DDBJ databases">
        <title>Litoreibacter alkalisoli sp. nov., isolated from saline-alkaline soil.</title>
        <authorList>
            <person name="Wang S."/>
            <person name="Xu L."/>
            <person name="Xing Y.-T."/>
            <person name="Sun J.-Q."/>
        </authorList>
    </citation>
    <scope>NUCLEOTIDE SEQUENCE [LARGE SCALE GENOMIC DNA]</scope>
    <source>
        <strain evidence="5 6">LN3S51</strain>
    </source>
</reference>
<dbReference type="EMBL" id="CP042261">
    <property type="protein sequence ID" value="QDY70061.1"/>
    <property type="molecule type" value="Genomic_DNA"/>
</dbReference>
<gene>
    <name evidence="5" type="ORF">FPZ52_10825</name>
</gene>
<evidence type="ECO:0000259" key="4">
    <source>
        <dbReference type="PROSITE" id="PS51819"/>
    </source>
</evidence>
<dbReference type="GO" id="GO:0046677">
    <property type="term" value="P:response to antibiotic"/>
    <property type="evidence" value="ECO:0007669"/>
    <property type="project" value="UniProtKB-KW"/>
</dbReference>
<sequence>MVNSGATNAIVPEFAIRDFGKSLTFYQEVLGFSVRYSRRDEGFAFLEFGSAALMIDQIGLGRTFQPELLDEFPLGRGLNLQITVGQIDPILDRLESRGVDLFLPVEERWYRFGTYETGQRQFMVADPDGYLLRFCEKLGERPVTGAS</sequence>
<dbReference type="CDD" id="cd08349">
    <property type="entry name" value="BLMA_like"/>
    <property type="match status" value="1"/>
</dbReference>
<protein>
    <recommendedName>
        <fullName evidence="2">Bleomycin resistance protein</fullName>
    </recommendedName>
</protein>
<dbReference type="Gene3D" id="3.10.180.10">
    <property type="entry name" value="2,3-Dihydroxybiphenyl 1,2-Dioxygenase, domain 1"/>
    <property type="match status" value="1"/>
</dbReference>
<dbReference type="Proteomes" id="UP000318483">
    <property type="component" value="Chromosome"/>
</dbReference>
<comment type="similarity">
    <text evidence="1">Belongs to the bleomycin resistance protein family.</text>
</comment>
<name>A0A5B8IYT0_9RHOB</name>
<keyword evidence="6" id="KW-1185">Reference proteome</keyword>
<proteinExistence type="inferred from homology"/>
<evidence type="ECO:0000256" key="1">
    <source>
        <dbReference type="ARBA" id="ARBA00011051"/>
    </source>
</evidence>
<dbReference type="AlphaFoldDB" id="A0A5B8IYT0"/>
<dbReference type="SUPFAM" id="SSF54593">
    <property type="entry name" value="Glyoxalase/Bleomycin resistance protein/Dihydroxybiphenyl dioxygenase"/>
    <property type="match status" value="1"/>
</dbReference>
<dbReference type="PROSITE" id="PS51819">
    <property type="entry name" value="VOC"/>
    <property type="match status" value="1"/>
</dbReference>
<feature type="domain" description="VOC" evidence="4">
    <location>
        <begin position="6"/>
        <end position="137"/>
    </location>
</feature>
<evidence type="ECO:0000256" key="3">
    <source>
        <dbReference type="ARBA" id="ARBA00023251"/>
    </source>
</evidence>
<organism evidence="5 6">
    <name type="scientific">Qingshengfaniella alkalisoli</name>
    <dbReference type="NCBI Taxonomy" id="2599296"/>
    <lineage>
        <taxon>Bacteria</taxon>
        <taxon>Pseudomonadati</taxon>
        <taxon>Pseudomonadota</taxon>
        <taxon>Alphaproteobacteria</taxon>
        <taxon>Rhodobacterales</taxon>
        <taxon>Paracoccaceae</taxon>
        <taxon>Qingshengfaniella</taxon>
    </lineage>
</organism>
<dbReference type="InterPro" id="IPR037523">
    <property type="entry name" value="VOC_core"/>
</dbReference>
<accession>A0A5B8IYT0</accession>
<evidence type="ECO:0000313" key="6">
    <source>
        <dbReference type="Proteomes" id="UP000318483"/>
    </source>
</evidence>
<dbReference type="RefSeq" id="WP_146365436.1">
    <property type="nucleotide sequence ID" value="NZ_CP042261.1"/>
</dbReference>
<keyword evidence="3" id="KW-0046">Antibiotic resistance</keyword>
<dbReference type="KEGG" id="lit:FPZ52_10825"/>
<dbReference type="InterPro" id="IPR029068">
    <property type="entry name" value="Glyas_Bleomycin-R_OHBP_Dase"/>
</dbReference>
<dbReference type="Pfam" id="PF00903">
    <property type="entry name" value="Glyoxalase"/>
    <property type="match status" value="1"/>
</dbReference>
<dbReference type="InterPro" id="IPR004360">
    <property type="entry name" value="Glyas_Fos-R_dOase_dom"/>
</dbReference>